<proteinExistence type="predicted"/>
<feature type="domain" description="FAD dependent oxidoreductase" evidence="2">
    <location>
        <begin position="287"/>
        <end position="494"/>
    </location>
</feature>
<evidence type="ECO:0000256" key="1">
    <source>
        <dbReference type="SAM" id="MobiDB-lite"/>
    </source>
</evidence>
<name>A0A165I5M2_9BASI</name>
<dbReference type="InParanoid" id="A0A165I5M2"/>
<dbReference type="SUPFAM" id="SSF51905">
    <property type="entry name" value="FAD/NAD(P)-binding domain"/>
    <property type="match status" value="1"/>
</dbReference>
<evidence type="ECO:0000313" key="4">
    <source>
        <dbReference type="Proteomes" id="UP000076842"/>
    </source>
</evidence>
<dbReference type="PANTHER" id="PTHR13847">
    <property type="entry name" value="SARCOSINE DEHYDROGENASE-RELATED"/>
    <property type="match status" value="1"/>
</dbReference>
<sequence length="542" mass="59354">MRGRAGLPSSTAGAFAPTAQDLPLNLHALAKTEEAFAKLPVPPVGSGTSTLPHPNPTQSFWTHSTSDANPLATEGSDVPLPPVIDVAIIGSGISGIGVAYHLAELLKKGQIRKPITIAVFEARDFCAGATGRNGGHLTPFIYHGFSHLSQIFGKDECLKSLHVERQCVDDIVKVIEENKWEADVDLVHGGNLRLHFTEEEKREDEVDFEAAKNAGIDLTDVEWLDADATKEKYGASFPSTRIDGYNLYPLKLVTRLFNLARTTASSSWSYLNPFSWFRPSPRYTMSLYTHTPVTSITSGTLPWNVWALETPRGSVMAKVIVHCTNAYVSHLLPHLSGPDGVVPTRGQVIATRAAVPREKLWNASGAGNEGFEYWFPRPKKSDDEDGKPLIIIGGGRESSGPQYEFYTTDDSSINPDVSGTLRKFLPAVYPDQFERGKEPEMEWTGIMGYTKTYEPIIGQVLDAAGDVVPGQYMSVGFSGHGMTRAFRCAEAIASMVHDELCGKPVNVPHWVPGHYIRGWKKPESRASEESWVDAGKVMDQST</sequence>
<accession>A0A165I5M2</accession>
<evidence type="ECO:0000313" key="3">
    <source>
        <dbReference type="EMBL" id="KZT60161.1"/>
    </source>
</evidence>
<dbReference type="AlphaFoldDB" id="A0A165I5M2"/>
<dbReference type="Pfam" id="PF01266">
    <property type="entry name" value="DAO"/>
    <property type="match status" value="2"/>
</dbReference>
<gene>
    <name evidence="3" type="ORF">CALCODRAFT_492731</name>
</gene>
<feature type="compositionally biased region" description="Polar residues" evidence="1">
    <location>
        <begin position="46"/>
        <end position="68"/>
    </location>
</feature>
<dbReference type="Gene3D" id="3.30.9.10">
    <property type="entry name" value="D-Amino Acid Oxidase, subunit A, domain 2"/>
    <property type="match status" value="1"/>
</dbReference>
<dbReference type="InterPro" id="IPR036188">
    <property type="entry name" value="FAD/NAD-bd_sf"/>
</dbReference>
<dbReference type="GO" id="GO:0005737">
    <property type="term" value="C:cytoplasm"/>
    <property type="evidence" value="ECO:0007669"/>
    <property type="project" value="TreeGrafter"/>
</dbReference>
<dbReference type="Gene3D" id="3.50.50.60">
    <property type="entry name" value="FAD/NAD(P)-binding domain"/>
    <property type="match status" value="1"/>
</dbReference>
<organism evidence="3 4">
    <name type="scientific">Calocera cornea HHB12733</name>
    <dbReference type="NCBI Taxonomy" id="1353952"/>
    <lineage>
        <taxon>Eukaryota</taxon>
        <taxon>Fungi</taxon>
        <taxon>Dikarya</taxon>
        <taxon>Basidiomycota</taxon>
        <taxon>Agaricomycotina</taxon>
        <taxon>Dacrymycetes</taxon>
        <taxon>Dacrymycetales</taxon>
        <taxon>Dacrymycetaceae</taxon>
        <taxon>Calocera</taxon>
    </lineage>
</organism>
<dbReference type="STRING" id="1353952.A0A165I5M2"/>
<dbReference type="EMBL" id="KV423933">
    <property type="protein sequence ID" value="KZT60161.1"/>
    <property type="molecule type" value="Genomic_DNA"/>
</dbReference>
<dbReference type="OrthoDB" id="429143at2759"/>
<dbReference type="PANTHER" id="PTHR13847:SF260">
    <property type="entry name" value="FAD DEPENDENT OXIDOREDUCTASE DOMAIN-CONTAINING PROTEIN"/>
    <property type="match status" value="1"/>
</dbReference>
<feature type="domain" description="FAD dependent oxidoreductase" evidence="2">
    <location>
        <begin position="85"/>
        <end position="238"/>
    </location>
</feature>
<reference evidence="3 4" key="1">
    <citation type="journal article" date="2016" name="Mol. Biol. Evol.">
        <title>Comparative Genomics of Early-Diverging Mushroom-Forming Fungi Provides Insights into the Origins of Lignocellulose Decay Capabilities.</title>
        <authorList>
            <person name="Nagy L.G."/>
            <person name="Riley R."/>
            <person name="Tritt A."/>
            <person name="Adam C."/>
            <person name="Daum C."/>
            <person name="Floudas D."/>
            <person name="Sun H."/>
            <person name="Yadav J.S."/>
            <person name="Pangilinan J."/>
            <person name="Larsson K.H."/>
            <person name="Matsuura K."/>
            <person name="Barry K."/>
            <person name="Labutti K."/>
            <person name="Kuo R."/>
            <person name="Ohm R.A."/>
            <person name="Bhattacharya S.S."/>
            <person name="Shirouzu T."/>
            <person name="Yoshinaga Y."/>
            <person name="Martin F.M."/>
            <person name="Grigoriev I.V."/>
            <person name="Hibbett D.S."/>
        </authorList>
    </citation>
    <scope>NUCLEOTIDE SEQUENCE [LARGE SCALE GENOMIC DNA]</scope>
    <source>
        <strain evidence="3 4">HHB12733</strain>
    </source>
</reference>
<evidence type="ECO:0000259" key="2">
    <source>
        <dbReference type="Pfam" id="PF01266"/>
    </source>
</evidence>
<feature type="region of interest" description="Disordered" evidence="1">
    <location>
        <begin position="41"/>
        <end position="75"/>
    </location>
</feature>
<protein>
    <submittedName>
        <fullName evidence="3">DAO-domain-containing protein</fullName>
    </submittedName>
</protein>
<dbReference type="InterPro" id="IPR006076">
    <property type="entry name" value="FAD-dep_OxRdtase"/>
</dbReference>
<dbReference type="Proteomes" id="UP000076842">
    <property type="component" value="Unassembled WGS sequence"/>
</dbReference>
<keyword evidence="4" id="KW-1185">Reference proteome</keyword>